<comment type="caution">
    <text evidence="1">The sequence shown here is derived from an EMBL/GenBank/DDBJ whole genome shotgun (WGS) entry which is preliminary data.</text>
</comment>
<gene>
    <name evidence="1" type="ORF">L1987_71101</name>
</gene>
<dbReference type="EMBL" id="CM042041">
    <property type="protein sequence ID" value="KAI3712543.1"/>
    <property type="molecule type" value="Genomic_DNA"/>
</dbReference>
<sequence>MELTPLDSPPLLQPCGGAHVVMGVRNMAAGKQVQEAIVKEIPTAKVDAMELDLSSMASLKLSVFDSMLVLLRNNAGHFLLTHLLLDNMKKTARKSFVSKLSSILLKNLQQGAATTCYVALHPQVKGVSGAYFSDSNLAKTTELAKDIDLAKRLWDFSMNLIK</sequence>
<name>A0ACB9ART4_9ASTR</name>
<proteinExistence type="predicted"/>
<dbReference type="Proteomes" id="UP001056120">
    <property type="component" value="Linkage Group LG24"/>
</dbReference>
<protein>
    <submittedName>
        <fullName evidence="1">Uncharacterized protein</fullName>
    </submittedName>
</protein>
<reference evidence="2" key="1">
    <citation type="journal article" date="2022" name="Mol. Ecol. Resour.">
        <title>The genomes of chicory, endive, great burdock and yacon provide insights into Asteraceae palaeo-polyploidization history and plant inulin production.</title>
        <authorList>
            <person name="Fan W."/>
            <person name="Wang S."/>
            <person name="Wang H."/>
            <person name="Wang A."/>
            <person name="Jiang F."/>
            <person name="Liu H."/>
            <person name="Zhao H."/>
            <person name="Xu D."/>
            <person name="Zhang Y."/>
        </authorList>
    </citation>
    <scope>NUCLEOTIDE SEQUENCE [LARGE SCALE GENOMIC DNA]</scope>
    <source>
        <strain evidence="2">cv. Yunnan</strain>
    </source>
</reference>
<keyword evidence="2" id="KW-1185">Reference proteome</keyword>
<evidence type="ECO:0000313" key="1">
    <source>
        <dbReference type="EMBL" id="KAI3712543.1"/>
    </source>
</evidence>
<evidence type="ECO:0000313" key="2">
    <source>
        <dbReference type="Proteomes" id="UP001056120"/>
    </source>
</evidence>
<reference evidence="1 2" key="2">
    <citation type="journal article" date="2022" name="Mol. Ecol. Resour.">
        <title>The genomes of chicory, endive, great burdock and yacon provide insights into Asteraceae paleo-polyploidization history and plant inulin production.</title>
        <authorList>
            <person name="Fan W."/>
            <person name="Wang S."/>
            <person name="Wang H."/>
            <person name="Wang A."/>
            <person name="Jiang F."/>
            <person name="Liu H."/>
            <person name="Zhao H."/>
            <person name="Xu D."/>
            <person name="Zhang Y."/>
        </authorList>
    </citation>
    <scope>NUCLEOTIDE SEQUENCE [LARGE SCALE GENOMIC DNA]</scope>
    <source>
        <strain evidence="2">cv. Yunnan</strain>
        <tissue evidence="1">Leaves</tissue>
    </source>
</reference>
<organism evidence="1 2">
    <name type="scientific">Smallanthus sonchifolius</name>
    <dbReference type="NCBI Taxonomy" id="185202"/>
    <lineage>
        <taxon>Eukaryota</taxon>
        <taxon>Viridiplantae</taxon>
        <taxon>Streptophyta</taxon>
        <taxon>Embryophyta</taxon>
        <taxon>Tracheophyta</taxon>
        <taxon>Spermatophyta</taxon>
        <taxon>Magnoliopsida</taxon>
        <taxon>eudicotyledons</taxon>
        <taxon>Gunneridae</taxon>
        <taxon>Pentapetalae</taxon>
        <taxon>asterids</taxon>
        <taxon>campanulids</taxon>
        <taxon>Asterales</taxon>
        <taxon>Asteraceae</taxon>
        <taxon>Asteroideae</taxon>
        <taxon>Heliantheae alliance</taxon>
        <taxon>Millerieae</taxon>
        <taxon>Smallanthus</taxon>
    </lineage>
</organism>
<accession>A0ACB9ART4</accession>